<proteinExistence type="predicted"/>
<dbReference type="PANTHER" id="PTHR45887:SF1">
    <property type="entry name" value="TRANSLATION INITIATION FACTOR EIF-2B SUBUNIT EPSILON"/>
    <property type="match status" value="1"/>
</dbReference>
<feature type="compositionally biased region" description="Acidic residues" evidence="1">
    <location>
        <begin position="43"/>
        <end position="54"/>
    </location>
</feature>
<accession>A0A9D5D8T5</accession>
<reference evidence="3" key="2">
    <citation type="journal article" date="2022" name="Hortic Res">
        <title>The genome of Dioscorea zingiberensis sheds light on the biosynthesis, origin and evolution of the medicinally important diosgenin saponins.</title>
        <authorList>
            <person name="Li Y."/>
            <person name="Tan C."/>
            <person name="Li Z."/>
            <person name="Guo J."/>
            <person name="Li S."/>
            <person name="Chen X."/>
            <person name="Wang C."/>
            <person name="Dai X."/>
            <person name="Yang H."/>
            <person name="Song W."/>
            <person name="Hou L."/>
            <person name="Xu J."/>
            <person name="Tong Z."/>
            <person name="Xu A."/>
            <person name="Yuan X."/>
            <person name="Wang W."/>
            <person name="Yang Q."/>
            <person name="Chen L."/>
            <person name="Sun Z."/>
            <person name="Wang K."/>
            <person name="Pan B."/>
            <person name="Chen J."/>
            <person name="Bao Y."/>
            <person name="Liu F."/>
            <person name="Qi X."/>
            <person name="Gang D.R."/>
            <person name="Wen J."/>
            <person name="Li J."/>
        </authorList>
    </citation>
    <scope>NUCLEOTIDE SEQUENCE</scope>
    <source>
        <strain evidence="3">Dzin_1.0</strain>
    </source>
</reference>
<feature type="compositionally biased region" description="Basic and acidic residues" evidence="1">
    <location>
        <begin position="90"/>
        <end position="113"/>
    </location>
</feature>
<keyword evidence="4" id="KW-1185">Reference proteome</keyword>
<dbReference type="GO" id="GO:0005085">
    <property type="term" value="F:guanyl-nucleotide exchange factor activity"/>
    <property type="evidence" value="ECO:0007669"/>
    <property type="project" value="TreeGrafter"/>
</dbReference>
<feature type="region of interest" description="Disordered" evidence="1">
    <location>
        <begin position="85"/>
        <end position="117"/>
    </location>
</feature>
<feature type="domain" description="W2" evidence="2">
    <location>
        <begin position="112"/>
        <end position="267"/>
    </location>
</feature>
<evidence type="ECO:0000256" key="1">
    <source>
        <dbReference type="SAM" id="MobiDB-lite"/>
    </source>
</evidence>
<evidence type="ECO:0000313" key="3">
    <source>
        <dbReference type="EMBL" id="KAJ0986512.1"/>
    </source>
</evidence>
<dbReference type="EMBL" id="JAGGNH010000001">
    <property type="protein sequence ID" value="KAJ0986512.1"/>
    <property type="molecule type" value="Genomic_DNA"/>
</dbReference>
<dbReference type="GO" id="GO:0005851">
    <property type="term" value="C:eukaryotic translation initiation factor 2B complex"/>
    <property type="evidence" value="ECO:0007669"/>
    <property type="project" value="TreeGrafter"/>
</dbReference>
<evidence type="ECO:0000259" key="2">
    <source>
        <dbReference type="PROSITE" id="PS51363"/>
    </source>
</evidence>
<dbReference type="GO" id="GO:0003743">
    <property type="term" value="F:translation initiation factor activity"/>
    <property type="evidence" value="ECO:0007669"/>
    <property type="project" value="TreeGrafter"/>
</dbReference>
<gene>
    <name evidence="3" type="ORF">J5N97_004868</name>
</gene>
<dbReference type="PROSITE" id="PS51363">
    <property type="entry name" value="W2"/>
    <property type="match status" value="1"/>
</dbReference>
<dbReference type="AlphaFoldDB" id="A0A9D5D8T5"/>
<sequence length="267" mass="29365">MKKKGVVARKEGTAPKGTTTKKKATGSDEEHSSPVGSQIGDNEVAEDDDDDDNDIQWQADTSLEAARQRIEEQLSAVTAEMVMLSSTTKPDQEEKPKKEPKCEARNNGEDIAPKKPVTPGNLVKVIKDNFEKGCTPSEIGSFLTPLTATPQEVMVALFDFLFEGVGKGFAKEVGKKKNYLAAAMTDEGSQMLLLHSIEAFCGKCNAEAVKEVALVTKFLYDEDLLDEETIMLWYNEGLAGANKSSHVWRNIKPFVEWLQSAESETEE</sequence>
<comment type="caution">
    <text evidence="3">The sequence shown here is derived from an EMBL/GenBank/DDBJ whole genome shotgun (WGS) entry which is preliminary data.</text>
</comment>
<evidence type="ECO:0000313" key="4">
    <source>
        <dbReference type="Proteomes" id="UP001085076"/>
    </source>
</evidence>
<dbReference type="InterPro" id="IPR016024">
    <property type="entry name" value="ARM-type_fold"/>
</dbReference>
<dbReference type="SUPFAM" id="SSF48371">
    <property type="entry name" value="ARM repeat"/>
    <property type="match status" value="1"/>
</dbReference>
<protein>
    <recommendedName>
        <fullName evidence="2">W2 domain-containing protein</fullName>
    </recommendedName>
</protein>
<reference evidence="3" key="1">
    <citation type="submission" date="2021-03" db="EMBL/GenBank/DDBJ databases">
        <authorList>
            <person name="Li Z."/>
            <person name="Yang C."/>
        </authorList>
    </citation>
    <scope>NUCLEOTIDE SEQUENCE</scope>
    <source>
        <strain evidence="3">Dzin_1.0</strain>
        <tissue evidence="3">Leaf</tissue>
    </source>
</reference>
<dbReference type="GO" id="GO:0031369">
    <property type="term" value="F:translation initiation factor binding"/>
    <property type="evidence" value="ECO:0007669"/>
    <property type="project" value="TreeGrafter"/>
</dbReference>
<dbReference type="Pfam" id="PF02020">
    <property type="entry name" value="W2"/>
    <property type="match status" value="1"/>
</dbReference>
<dbReference type="InterPro" id="IPR051956">
    <property type="entry name" value="eIF2B_epsilon"/>
</dbReference>
<dbReference type="PANTHER" id="PTHR45887">
    <property type="entry name" value="TRANSLATION INITIATION FACTOR EIF-2B SUBUNIT EPSILON"/>
    <property type="match status" value="1"/>
</dbReference>
<dbReference type="Gene3D" id="1.25.40.180">
    <property type="match status" value="1"/>
</dbReference>
<organism evidence="3 4">
    <name type="scientific">Dioscorea zingiberensis</name>
    <dbReference type="NCBI Taxonomy" id="325984"/>
    <lineage>
        <taxon>Eukaryota</taxon>
        <taxon>Viridiplantae</taxon>
        <taxon>Streptophyta</taxon>
        <taxon>Embryophyta</taxon>
        <taxon>Tracheophyta</taxon>
        <taxon>Spermatophyta</taxon>
        <taxon>Magnoliopsida</taxon>
        <taxon>Liliopsida</taxon>
        <taxon>Dioscoreales</taxon>
        <taxon>Dioscoreaceae</taxon>
        <taxon>Dioscorea</taxon>
    </lineage>
</organism>
<dbReference type="InterPro" id="IPR003307">
    <property type="entry name" value="W2_domain"/>
</dbReference>
<dbReference type="CDD" id="cd11561">
    <property type="entry name" value="W2_eIF5"/>
    <property type="match status" value="1"/>
</dbReference>
<dbReference type="SMART" id="SM00515">
    <property type="entry name" value="eIF5C"/>
    <property type="match status" value="1"/>
</dbReference>
<dbReference type="Proteomes" id="UP001085076">
    <property type="component" value="Miscellaneous, Linkage group lg01"/>
</dbReference>
<dbReference type="OrthoDB" id="1931578at2759"/>
<name>A0A9D5D8T5_9LILI</name>
<feature type="region of interest" description="Disordered" evidence="1">
    <location>
        <begin position="1"/>
        <end position="70"/>
    </location>
</feature>